<dbReference type="CDD" id="cd01097">
    <property type="entry name" value="Tetrahydromethanopterin_reductase"/>
    <property type="match status" value="1"/>
</dbReference>
<keyword evidence="1" id="KW-0560">Oxidoreductase</keyword>
<dbReference type="SUPFAM" id="SSF51679">
    <property type="entry name" value="Bacterial luciferase-like"/>
    <property type="match status" value="1"/>
</dbReference>
<reference evidence="3" key="1">
    <citation type="journal article" date="2014" name="Int. J. Syst. Evol. Microbiol.">
        <title>Complete genome sequence of Corynebacterium casei LMG S-19264T (=DSM 44701T), isolated from a smear-ripened cheese.</title>
        <authorList>
            <consortium name="US DOE Joint Genome Institute (JGI-PGF)"/>
            <person name="Walter F."/>
            <person name="Albersmeier A."/>
            <person name="Kalinowski J."/>
            <person name="Ruckert C."/>
        </authorList>
    </citation>
    <scope>NUCLEOTIDE SEQUENCE</scope>
    <source>
        <strain evidence="3">CGMCC 1.15085</strain>
    </source>
</reference>
<sequence length="354" mass="36863">MPGSAYGAIKVGVRVPPCRPLAEIAAFAGVVERAGFDALYVPDSQTLWRDCYLALQVASAATERLTLATAVSNVATRHPSVISGLVRTLDEAAPGRVVLGLGVGHSSVESIGLAASTRAQLRAGVDQIRRLVIGEEVAYGEASARLRDPRPDGVPVHIAATGPRNLSLAGEIGDGAILLSGVADGPLRAAVEQVRAGAVAAGRAPTDPEITVSAHALVTDDVERDARIIKPILASIAQRGGTNALADAGIEVAVPAVVPDVVPDLVHAEDWEHAVEVCSQWISDADAAAFAQAFCLFGTPDEIAGRINALSSLGVTSVFLQHVGSWYLPTELVHSVGTHVIPRIREPARRKDTE</sequence>
<name>A0A916SV27_9MICO</name>
<organism evidence="3 4">
    <name type="scientific">Flexivirga endophytica</name>
    <dbReference type="NCBI Taxonomy" id="1849103"/>
    <lineage>
        <taxon>Bacteria</taxon>
        <taxon>Bacillati</taxon>
        <taxon>Actinomycetota</taxon>
        <taxon>Actinomycetes</taxon>
        <taxon>Micrococcales</taxon>
        <taxon>Dermacoccaceae</taxon>
        <taxon>Flexivirga</taxon>
    </lineage>
</organism>
<dbReference type="Pfam" id="PF00296">
    <property type="entry name" value="Bac_luciferase"/>
    <property type="match status" value="1"/>
</dbReference>
<evidence type="ECO:0000313" key="4">
    <source>
        <dbReference type="Proteomes" id="UP000636793"/>
    </source>
</evidence>
<keyword evidence="4" id="KW-1185">Reference proteome</keyword>
<dbReference type="AlphaFoldDB" id="A0A916SV27"/>
<dbReference type="EMBL" id="BMHI01000001">
    <property type="protein sequence ID" value="GGB18442.1"/>
    <property type="molecule type" value="Genomic_DNA"/>
</dbReference>
<dbReference type="InterPro" id="IPR011251">
    <property type="entry name" value="Luciferase-like_dom"/>
</dbReference>
<dbReference type="Proteomes" id="UP000636793">
    <property type="component" value="Unassembled WGS sequence"/>
</dbReference>
<evidence type="ECO:0000256" key="1">
    <source>
        <dbReference type="ARBA" id="ARBA00023002"/>
    </source>
</evidence>
<gene>
    <name evidence="3" type="ORF">GCM10011492_05370</name>
</gene>
<feature type="domain" description="Luciferase-like" evidence="2">
    <location>
        <begin position="19"/>
        <end position="316"/>
    </location>
</feature>
<dbReference type="PANTHER" id="PTHR43244">
    <property type="match status" value="1"/>
</dbReference>
<evidence type="ECO:0000259" key="2">
    <source>
        <dbReference type="Pfam" id="PF00296"/>
    </source>
</evidence>
<dbReference type="PANTHER" id="PTHR43244:SF1">
    <property type="entry name" value="5,10-METHYLENETETRAHYDROMETHANOPTERIN REDUCTASE"/>
    <property type="match status" value="1"/>
</dbReference>
<dbReference type="GO" id="GO:0016705">
    <property type="term" value="F:oxidoreductase activity, acting on paired donors, with incorporation or reduction of molecular oxygen"/>
    <property type="evidence" value="ECO:0007669"/>
    <property type="project" value="InterPro"/>
</dbReference>
<reference evidence="3" key="2">
    <citation type="submission" date="2020-09" db="EMBL/GenBank/DDBJ databases">
        <authorList>
            <person name="Sun Q."/>
            <person name="Zhou Y."/>
        </authorList>
    </citation>
    <scope>NUCLEOTIDE SEQUENCE</scope>
    <source>
        <strain evidence="3">CGMCC 1.15085</strain>
    </source>
</reference>
<protein>
    <recommendedName>
        <fullName evidence="2">Luciferase-like domain-containing protein</fullName>
    </recommendedName>
</protein>
<accession>A0A916SV27</accession>
<dbReference type="InterPro" id="IPR036661">
    <property type="entry name" value="Luciferase-like_sf"/>
</dbReference>
<dbReference type="InterPro" id="IPR050564">
    <property type="entry name" value="F420-G6PD/mer"/>
</dbReference>
<proteinExistence type="predicted"/>
<comment type="caution">
    <text evidence="3">The sequence shown here is derived from an EMBL/GenBank/DDBJ whole genome shotgun (WGS) entry which is preliminary data.</text>
</comment>
<evidence type="ECO:0000313" key="3">
    <source>
        <dbReference type="EMBL" id="GGB18442.1"/>
    </source>
</evidence>
<dbReference type="Gene3D" id="3.20.20.30">
    <property type="entry name" value="Luciferase-like domain"/>
    <property type="match status" value="1"/>
</dbReference>